<dbReference type="InterPro" id="IPR000432">
    <property type="entry name" value="DNA_mismatch_repair_MutS_C"/>
</dbReference>
<proteinExistence type="predicted"/>
<feature type="domain" description="DNA mismatch repair proteins mutS family" evidence="4">
    <location>
        <begin position="322"/>
        <end position="501"/>
    </location>
</feature>
<dbReference type="GO" id="GO:0016787">
    <property type="term" value="F:hydrolase activity"/>
    <property type="evidence" value="ECO:0007669"/>
    <property type="project" value="UniProtKB-KW"/>
</dbReference>
<dbReference type="EMBL" id="QWLB01000004">
    <property type="protein sequence ID" value="RIH93615.1"/>
    <property type="molecule type" value="Genomic_DNA"/>
</dbReference>
<keyword evidence="5" id="KW-0255">Endonuclease</keyword>
<dbReference type="EC" id="3.1.-.-" evidence="5"/>
<keyword evidence="5" id="KW-0540">Nuclease</keyword>
<dbReference type="Gene3D" id="3.40.50.300">
    <property type="entry name" value="P-loop containing nucleotide triphosphate hydrolases"/>
    <property type="match status" value="1"/>
</dbReference>
<dbReference type="InterPro" id="IPR027417">
    <property type="entry name" value="P-loop_NTPase"/>
</dbReference>
<dbReference type="Pfam" id="PF00488">
    <property type="entry name" value="MutS_V"/>
    <property type="match status" value="1"/>
</dbReference>
<dbReference type="SMART" id="SM00534">
    <property type="entry name" value="MUTSac"/>
    <property type="match status" value="1"/>
</dbReference>
<evidence type="ECO:0000259" key="4">
    <source>
        <dbReference type="SMART" id="SM00534"/>
    </source>
</evidence>
<evidence type="ECO:0000256" key="3">
    <source>
        <dbReference type="ARBA" id="ARBA00023125"/>
    </source>
</evidence>
<dbReference type="GO" id="GO:0030983">
    <property type="term" value="F:mismatched DNA binding"/>
    <property type="evidence" value="ECO:0007669"/>
    <property type="project" value="InterPro"/>
</dbReference>
<evidence type="ECO:0000313" key="5">
    <source>
        <dbReference type="EMBL" id="RIH93615.1"/>
    </source>
</evidence>
<evidence type="ECO:0000313" key="6">
    <source>
        <dbReference type="Proteomes" id="UP000266178"/>
    </source>
</evidence>
<keyword evidence="5" id="KW-0378">Hydrolase</keyword>
<dbReference type="PANTHER" id="PTHR11361:SF34">
    <property type="entry name" value="DNA MISMATCH REPAIR PROTEIN MSH1, MITOCHONDRIAL"/>
    <property type="match status" value="1"/>
</dbReference>
<dbReference type="Proteomes" id="UP000266178">
    <property type="component" value="Unassembled WGS sequence"/>
</dbReference>
<evidence type="ECO:0000256" key="2">
    <source>
        <dbReference type="ARBA" id="ARBA00022840"/>
    </source>
</evidence>
<sequence>MKVCLLYPDRNLDLQQPLPPQAEMLIEDLGLGVLFGTMAGEDPLLLEVAQKVVLASLPEPSAILYRQAVLQDCLSHPALIREIYALAVEALLNEKKSWFLFRDSPSSILRRALEVLQMFVEALKKLRKLADRHATEFNSEGFRRLFAMLQEELSDEYFATVEEHLRELHFPRGQLMSAQLGQGNKGIRYILRRPHDAQQSWWQRFRAPKTRSYSFSIDPRDEGGARALSELQDRGLNSVASALAQSTDHITSFWTSLRNELAFYVGSLNLHQRLEQIGAPRCFPQPAPLDQKRHAFRELYEPTLALTLQKPVVGNTLSADDKDLVIITGANRGGKSTFLRSIGLAQLMMQSGLFVAAEEFVATPCVALFTHFKREEDASMRSGKFDEELKRMSQLVEHLHTGSLVLFNESFSATNEREGSEVARQIVRALLERGVRVFFVSHQYDFSHGFYQQHLPDALFLRAERSEDGQRSFRLMESEPLQTSYGPDLYRKIFQGQSTGGDGGVSQA</sequence>
<gene>
    <name evidence="5" type="primary">mutS2_1</name>
    <name evidence="5" type="ORF">Mgrana_00439</name>
</gene>
<keyword evidence="2" id="KW-0067">ATP-binding</keyword>
<keyword evidence="6" id="KW-1185">Reference proteome</keyword>
<dbReference type="PANTHER" id="PTHR11361">
    <property type="entry name" value="DNA MISMATCH REPAIR PROTEIN MUTS FAMILY MEMBER"/>
    <property type="match status" value="1"/>
</dbReference>
<reference evidence="5 6" key="1">
    <citation type="submission" date="2018-08" db="EMBL/GenBank/DDBJ databases">
        <title>Meiothermus granaticius genome AF-68 sequencing project.</title>
        <authorList>
            <person name="Da Costa M.S."/>
            <person name="Albuquerque L."/>
            <person name="Raposo P."/>
            <person name="Froufe H.J.C."/>
            <person name="Barroso C.S."/>
            <person name="Egas C."/>
        </authorList>
    </citation>
    <scope>NUCLEOTIDE SEQUENCE [LARGE SCALE GENOMIC DNA]</scope>
    <source>
        <strain evidence="5 6">AF-68</strain>
    </source>
</reference>
<protein>
    <submittedName>
        <fullName evidence="5">Endonuclease MutS2</fullName>
        <ecNumber evidence="5">3.1.-.-</ecNumber>
    </submittedName>
</protein>
<keyword evidence="3" id="KW-0238">DNA-binding</keyword>
<dbReference type="GO" id="GO:0004519">
    <property type="term" value="F:endonuclease activity"/>
    <property type="evidence" value="ECO:0007669"/>
    <property type="project" value="UniProtKB-KW"/>
</dbReference>
<comment type="caution">
    <text evidence="5">The sequence shown here is derived from an EMBL/GenBank/DDBJ whole genome shotgun (WGS) entry which is preliminary data.</text>
</comment>
<dbReference type="RefSeq" id="WP_119355968.1">
    <property type="nucleotide sequence ID" value="NZ_BJXM01000009.1"/>
</dbReference>
<evidence type="ECO:0000256" key="1">
    <source>
        <dbReference type="ARBA" id="ARBA00022741"/>
    </source>
</evidence>
<accession>A0A399FCZ5</accession>
<dbReference type="OrthoDB" id="9808166at2"/>
<keyword evidence="1" id="KW-0547">Nucleotide-binding</keyword>
<dbReference type="GO" id="GO:0005524">
    <property type="term" value="F:ATP binding"/>
    <property type="evidence" value="ECO:0007669"/>
    <property type="project" value="UniProtKB-KW"/>
</dbReference>
<dbReference type="SUPFAM" id="SSF52540">
    <property type="entry name" value="P-loop containing nucleoside triphosphate hydrolases"/>
    <property type="match status" value="1"/>
</dbReference>
<dbReference type="AlphaFoldDB" id="A0A399FCZ5"/>
<organism evidence="5 6">
    <name type="scientific">Meiothermus granaticius NBRC 107808</name>
    <dbReference type="NCBI Taxonomy" id="1227551"/>
    <lineage>
        <taxon>Bacteria</taxon>
        <taxon>Thermotogati</taxon>
        <taxon>Deinococcota</taxon>
        <taxon>Deinococci</taxon>
        <taxon>Thermales</taxon>
        <taxon>Thermaceae</taxon>
        <taxon>Meiothermus</taxon>
    </lineage>
</organism>
<dbReference type="InterPro" id="IPR045076">
    <property type="entry name" value="MutS"/>
</dbReference>
<name>A0A399FCZ5_9DEIN</name>
<dbReference type="GO" id="GO:0005829">
    <property type="term" value="C:cytosol"/>
    <property type="evidence" value="ECO:0007669"/>
    <property type="project" value="TreeGrafter"/>
</dbReference>
<dbReference type="GO" id="GO:0006298">
    <property type="term" value="P:mismatch repair"/>
    <property type="evidence" value="ECO:0007669"/>
    <property type="project" value="InterPro"/>
</dbReference>
<dbReference type="GO" id="GO:0140664">
    <property type="term" value="F:ATP-dependent DNA damage sensor activity"/>
    <property type="evidence" value="ECO:0007669"/>
    <property type="project" value="InterPro"/>
</dbReference>